<organism evidence="2 3">
    <name type="scientific">Aspergillus sclerotialis</name>
    <dbReference type="NCBI Taxonomy" id="2070753"/>
    <lineage>
        <taxon>Eukaryota</taxon>
        <taxon>Fungi</taxon>
        <taxon>Dikarya</taxon>
        <taxon>Ascomycota</taxon>
        <taxon>Pezizomycotina</taxon>
        <taxon>Eurotiomycetes</taxon>
        <taxon>Eurotiomycetidae</taxon>
        <taxon>Eurotiales</taxon>
        <taxon>Aspergillaceae</taxon>
        <taxon>Aspergillus</taxon>
        <taxon>Aspergillus subgen. Polypaecilum</taxon>
    </lineage>
</organism>
<sequence>MSSHIGVPSPMPGTSSTASLNAPSETPRTIFSRSHLNETYSSTAMGVSEENIRRILKPGLYVPTLAFFKDNEELDDGTIGQHAIRMARAGVMGIIVQGTYGEAAHLSHTERCKVTRTTRHAVATAGYPQLPVIVGCGAQTTSEAIELCHDAKSSGGDYALVLPPSAYKSQYTQDALKAFFTDIAGASPIPILLYNYPSVTEIELDSNMIIDLAKHPNIIGCKLTCNDMGKLNRITAATNPSTSTDLGSGFMCFAGSADATVQALRGGASGVIAGLANIAPKTCVKLVELHNLGQDDEARGVQAAVARADLAIITSGIVGAKSALKSFYGYGGFGRRPLPRPGEQEVSEYADEFKEIVDMENSL</sequence>
<dbReference type="Pfam" id="PF00701">
    <property type="entry name" value="DHDPS"/>
    <property type="match status" value="1"/>
</dbReference>
<protein>
    <submittedName>
        <fullName evidence="2">Dihydrodipicolinate synthetase family</fullName>
    </submittedName>
</protein>
<dbReference type="EMBL" id="MVGC01000012">
    <property type="protein sequence ID" value="RJE26908.1"/>
    <property type="molecule type" value="Genomic_DNA"/>
</dbReference>
<feature type="compositionally biased region" description="Polar residues" evidence="1">
    <location>
        <begin position="12"/>
        <end position="28"/>
    </location>
</feature>
<gene>
    <name evidence="2" type="ORF">PHISCL_00715</name>
</gene>
<name>A0A3A2ZUS8_9EURO</name>
<evidence type="ECO:0000313" key="2">
    <source>
        <dbReference type="EMBL" id="RJE26908.1"/>
    </source>
</evidence>
<dbReference type="Gene3D" id="3.20.20.70">
    <property type="entry name" value="Aldolase class I"/>
    <property type="match status" value="1"/>
</dbReference>
<dbReference type="PANTHER" id="PTHR12128:SF52">
    <property type="entry name" value="4-HYDROXY-2-OXOGLUTARATE ALDOLASE, MITOCHONDRIAL-RELATED"/>
    <property type="match status" value="1"/>
</dbReference>
<dbReference type="PRINTS" id="PR00146">
    <property type="entry name" value="DHPICSNTHASE"/>
</dbReference>
<evidence type="ECO:0000313" key="3">
    <source>
        <dbReference type="Proteomes" id="UP000266188"/>
    </source>
</evidence>
<dbReference type="SUPFAM" id="SSF51569">
    <property type="entry name" value="Aldolase"/>
    <property type="match status" value="1"/>
</dbReference>
<dbReference type="GO" id="GO:0008840">
    <property type="term" value="F:4-hydroxy-tetrahydrodipicolinate synthase activity"/>
    <property type="evidence" value="ECO:0007669"/>
    <property type="project" value="TreeGrafter"/>
</dbReference>
<accession>A0A3A2ZUS8</accession>
<dbReference type="STRING" id="2070753.A0A3A2ZUS8"/>
<dbReference type="SMART" id="SM01130">
    <property type="entry name" value="DHDPS"/>
    <property type="match status" value="1"/>
</dbReference>
<dbReference type="CDD" id="cd00408">
    <property type="entry name" value="DHDPS-like"/>
    <property type="match status" value="1"/>
</dbReference>
<evidence type="ECO:0000256" key="1">
    <source>
        <dbReference type="SAM" id="MobiDB-lite"/>
    </source>
</evidence>
<proteinExistence type="predicted"/>
<dbReference type="Proteomes" id="UP000266188">
    <property type="component" value="Unassembled WGS sequence"/>
</dbReference>
<dbReference type="PANTHER" id="PTHR12128">
    <property type="entry name" value="DIHYDRODIPICOLINATE SYNTHASE"/>
    <property type="match status" value="1"/>
</dbReference>
<dbReference type="AlphaFoldDB" id="A0A3A2ZUS8"/>
<dbReference type="InterPro" id="IPR013785">
    <property type="entry name" value="Aldolase_TIM"/>
</dbReference>
<feature type="region of interest" description="Disordered" evidence="1">
    <location>
        <begin position="1"/>
        <end position="28"/>
    </location>
</feature>
<comment type="caution">
    <text evidence="2">The sequence shown here is derived from an EMBL/GenBank/DDBJ whole genome shotgun (WGS) entry which is preliminary data.</text>
</comment>
<dbReference type="InterPro" id="IPR002220">
    <property type="entry name" value="DapA-like"/>
</dbReference>
<keyword evidence="3" id="KW-1185">Reference proteome</keyword>
<dbReference type="OrthoDB" id="191315at2759"/>
<reference evidence="3" key="1">
    <citation type="submission" date="2017-02" db="EMBL/GenBank/DDBJ databases">
        <authorList>
            <person name="Tafer H."/>
            <person name="Lopandic K."/>
        </authorList>
    </citation>
    <scope>NUCLEOTIDE SEQUENCE [LARGE SCALE GENOMIC DNA]</scope>
    <source>
        <strain evidence="3">CBS 366.77</strain>
    </source>
</reference>